<evidence type="ECO:0000256" key="3">
    <source>
        <dbReference type="ARBA" id="ARBA00022729"/>
    </source>
</evidence>
<evidence type="ECO:0000256" key="2">
    <source>
        <dbReference type="ARBA" id="ARBA00007639"/>
    </source>
</evidence>
<keyword evidence="3" id="KW-0732">Signal</keyword>
<evidence type="ECO:0000256" key="1">
    <source>
        <dbReference type="ARBA" id="ARBA00004196"/>
    </source>
</evidence>
<comment type="similarity">
    <text evidence="2">Belongs to the bacterial solute-binding protein 2 family.</text>
</comment>
<gene>
    <name evidence="5" type="ORF">DWX41_01950</name>
</gene>
<name>A0A3E2X141_9FIRM</name>
<organism evidence="5 6">
    <name type="scientific">Hungatella hathewayi</name>
    <dbReference type="NCBI Taxonomy" id="154046"/>
    <lineage>
        <taxon>Bacteria</taxon>
        <taxon>Bacillati</taxon>
        <taxon>Bacillota</taxon>
        <taxon>Clostridia</taxon>
        <taxon>Lachnospirales</taxon>
        <taxon>Lachnospiraceae</taxon>
        <taxon>Hungatella</taxon>
    </lineage>
</organism>
<dbReference type="Proteomes" id="UP000261111">
    <property type="component" value="Unassembled WGS sequence"/>
</dbReference>
<evidence type="ECO:0000313" key="5">
    <source>
        <dbReference type="EMBL" id="RGC34988.1"/>
    </source>
</evidence>
<dbReference type="GO" id="GO:0030313">
    <property type="term" value="C:cell envelope"/>
    <property type="evidence" value="ECO:0007669"/>
    <property type="project" value="UniProtKB-SubCell"/>
</dbReference>
<sequence length="373" mass="40675">MPAYAGAGKRKIYLWLYRNTVRKIMKPEKVTNEEKVRRKRMRIRIKKLAALGFAALLALQLAACADSGTPAKSEDSTTESKKSTENGAEGDVKFATIMVTNNDWAMTLAKAGEDACAQYGYEHITMNPENDIQKQIDLVQSCISQGVNGFYIQTVDSKAIAPILTQAAEKGLYVFTMTDMKDALESYDNVFFADYDHKAAGAKSADAVAEALDGKGKVGIIAGLAGADNTTQRSEGFRTQIKEKYNGIEVVNEINCDWDRAVAMNAAEDMITGNPDIGAFYCMGEEMAWGVLEAVQNSGKDIKVVTIDASSQTVQMVMDGEMYACIGCPPKAFSAPAVDMLHDLLDGRNVDQIYGVEPTYMTQETASLDQADY</sequence>
<accession>A0A3E2X141</accession>
<dbReference type="InterPro" id="IPR025997">
    <property type="entry name" value="SBP_2_dom"/>
</dbReference>
<dbReference type="AlphaFoldDB" id="A0A3E2X141"/>
<dbReference type="Gene3D" id="3.40.50.2300">
    <property type="match status" value="2"/>
</dbReference>
<proteinExistence type="inferred from homology"/>
<dbReference type="PANTHER" id="PTHR46847:SF1">
    <property type="entry name" value="D-ALLOSE-BINDING PERIPLASMIC PROTEIN-RELATED"/>
    <property type="match status" value="1"/>
</dbReference>
<evidence type="ECO:0000259" key="4">
    <source>
        <dbReference type="Pfam" id="PF13407"/>
    </source>
</evidence>
<dbReference type="EMBL" id="QVIA01000002">
    <property type="protein sequence ID" value="RGC34988.1"/>
    <property type="molecule type" value="Genomic_DNA"/>
</dbReference>
<dbReference type="SUPFAM" id="SSF53822">
    <property type="entry name" value="Periplasmic binding protein-like I"/>
    <property type="match status" value="1"/>
</dbReference>
<protein>
    <submittedName>
        <fullName evidence="5">Sugar ABC transporter substrate-binding protein</fullName>
    </submittedName>
</protein>
<evidence type="ECO:0000313" key="6">
    <source>
        <dbReference type="Proteomes" id="UP000261111"/>
    </source>
</evidence>
<dbReference type="CDD" id="cd01536">
    <property type="entry name" value="PBP1_ABC_sugar_binding-like"/>
    <property type="match status" value="1"/>
</dbReference>
<dbReference type="Pfam" id="PF13407">
    <property type="entry name" value="Peripla_BP_4"/>
    <property type="match status" value="1"/>
</dbReference>
<dbReference type="PANTHER" id="PTHR46847">
    <property type="entry name" value="D-ALLOSE-BINDING PERIPLASMIC PROTEIN-RELATED"/>
    <property type="match status" value="1"/>
</dbReference>
<feature type="domain" description="Periplasmic binding protein" evidence="4">
    <location>
        <begin position="99"/>
        <end position="348"/>
    </location>
</feature>
<comment type="caution">
    <text evidence="5">The sequence shown here is derived from an EMBL/GenBank/DDBJ whole genome shotgun (WGS) entry which is preliminary data.</text>
</comment>
<reference evidence="5 6" key="1">
    <citation type="submission" date="2018-08" db="EMBL/GenBank/DDBJ databases">
        <title>A genome reference for cultivated species of the human gut microbiota.</title>
        <authorList>
            <person name="Zou Y."/>
            <person name="Xue W."/>
            <person name="Luo G."/>
        </authorList>
    </citation>
    <scope>NUCLEOTIDE SEQUENCE [LARGE SCALE GENOMIC DNA]</scope>
    <source>
        <strain evidence="5 6">AF19-21</strain>
    </source>
</reference>
<comment type="subcellular location">
    <subcellularLocation>
        <location evidence="1">Cell envelope</location>
    </subcellularLocation>
</comment>
<dbReference type="InterPro" id="IPR028082">
    <property type="entry name" value="Peripla_BP_I"/>
</dbReference>
<dbReference type="GO" id="GO:0030246">
    <property type="term" value="F:carbohydrate binding"/>
    <property type="evidence" value="ECO:0007669"/>
    <property type="project" value="UniProtKB-ARBA"/>
</dbReference>